<dbReference type="EMBL" id="JACMSC010000006">
    <property type="protein sequence ID" value="KAG6519480.1"/>
    <property type="molecule type" value="Genomic_DNA"/>
</dbReference>
<feature type="compositionally biased region" description="Basic and acidic residues" evidence="4">
    <location>
        <begin position="266"/>
        <end position="283"/>
    </location>
</feature>
<dbReference type="Proteomes" id="UP000734854">
    <property type="component" value="Unassembled WGS sequence"/>
</dbReference>
<dbReference type="PANTHER" id="PTHR14369">
    <property type="entry name" value="SURFEIT LOCUS PROTEIN 6"/>
    <property type="match status" value="1"/>
</dbReference>
<comment type="caution">
    <text evidence="7">The sequence shown here is derived from an EMBL/GenBank/DDBJ whole genome shotgun (WGS) entry which is preliminary data.</text>
</comment>
<accession>A0A8J5HAH6</accession>
<feature type="compositionally biased region" description="Acidic residues" evidence="4">
    <location>
        <begin position="130"/>
        <end position="145"/>
    </location>
</feature>
<keyword evidence="8" id="KW-1185">Reference proteome</keyword>
<comment type="similarity">
    <text evidence="2">Belongs to the SURF6 family.</text>
</comment>
<evidence type="ECO:0000256" key="2">
    <source>
        <dbReference type="ARBA" id="ARBA00005904"/>
    </source>
</evidence>
<dbReference type="Pfam" id="PF04935">
    <property type="entry name" value="SURF6"/>
    <property type="match status" value="1"/>
</dbReference>
<evidence type="ECO:0000256" key="1">
    <source>
        <dbReference type="ARBA" id="ARBA00004123"/>
    </source>
</evidence>
<dbReference type="AlphaFoldDB" id="A0A8J5HAH6"/>
<evidence type="ECO:0000313" key="7">
    <source>
        <dbReference type="EMBL" id="KAG6519480.1"/>
    </source>
</evidence>
<reference evidence="7 8" key="1">
    <citation type="submission" date="2020-08" db="EMBL/GenBank/DDBJ databases">
        <title>Plant Genome Project.</title>
        <authorList>
            <person name="Zhang R.-G."/>
        </authorList>
    </citation>
    <scope>NUCLEOTIDE SEQUENCE [LARGE SCALE GENOMIC DNA]</scope>
    <source>
        <tissue evidence="7">Rhizome</tissue>
    </source>
</reference>
<evidence type="ECO:0000313" key="8">
    <source>
        <dbReference type="Proteomes" id="UP000734854"/>
    </source>
</evidence>
<proteinExistence type="inferred from homology"/>
<feature type="domain" description="Ribosomal RNA-processing protein 14/surfeit locus protein 6 C-terminal" evidence="5">
    <location>
        <begin position="185"/>
        <end position="363"/>
    </location>
</feature>
<evidence type="ECO:0008006" key="9">
    <source>
        <dbReference type="Google" id="ProtNLM"/>
    </source>
</evidence>
<dbReference type="GO" id="GO:0005730">
    <property type="term" value="C:nucleolus"/>
    <property type="evidence" value="ECO:0007669"/>
    <property type="project" value="TreeGrafter"/>
</dbReference>
<feature type="region of interest" description="Disordered" evidence="4">
    <location>
        <begin position="90"/>
        <end position="159"/>
    </location>
</feature>
<dbReference type="PANTHER" id="PTHR14369:SF0">
    <property type="entry name" value="SURFEIT LOCUS PROTEIN 6"/>
    <property type="match status" value="1"/>
</dbReference>
<feature type="region of interest" description="Disordered" evidence="4">
    <location>
        <begin position="173"/>
        <end position="386"/>
    </location>
</feature>
<dbReference type="InterPro" id="IPR029190">
    <property type="entry name" value="Rrp14/SURF6_C"/>
</dbReference>
<sequence>MPSRASINRLLAPLLLSHRKRSDMAKKDGRVSSTAARDTSVDLKALIDTHSLFFDRLVELIPARYYLPLNEDKPWFHGLSKIQKAAVKAESRENIKKSRRARFDPAKSTTTTLDHLKKSIDAANAAAETSEGEEDEESGESENDVENPRPSIFEGPSLTYEELRKRLHKRIDELRSGRNTRPQLLIQQRPDKVEKRSKNRKKDEKENDSASDRKKEEATESSKGNTKRKMANRDGGACAPDISFGKINVGGEDNDRRKKRKLSKKHQLEKAKKLEEAKKDPEKGAVVSKKHSWKAAVSRAAGVKVHDDPKLLKESMKKGKKRQQKHAESWKERIKIMEKSKAEKQKTRAANIKERIHLKRTRRIEKREKKLMRPGFEGRKEGYING</sequence>
<keyword evidence="3" id="KW-0539">Nucleus</keyword>
<evidence type="ECO:0000256" key="4">
    <source>
        <dbReference type="SAM" id="MobiDB-lite"/>
    </source>
</evidence>
<dbReference type="InterPro" id="IPR007019">
    <property type="entry name" value="SURF6"/>
</dbReference>
<evidence type="ECO:0000259" key="5">
    <source>
        <dbReference type="Pfam" id="PF04935"/>
    </source>
</evidence>
<evidence type="ECO:0000256" key="3">
    <source>
        <dbReference type="ARBA" id="ARBA00023242"/>
    </source>
</evidence>
<dbReference type="GO" id="GO:0003723">
    <property type="term" value="F:RNA binding"/>
    <property type="evidence" value="ECO:0007669"/>
    <property type="project" value="TreeGrafter"/>
</dbReference>
<feature type="compositionally biased region" description="Basic and acidic residues" evidence="4">
    <location>
        <begin position="304"/>
        <end position="317"/>
    </location>
</feature>
<evidence type="ECO:0000259" key="6">
    <source>
        <dbReference type="Pfam" id="PF15459"/>
    </source>
</evidence>
<dbReference type="GO" id="GO:0042274">
    <property type="term" value="P:ribosomal small subunit biogenesis"/>
    <property type="evidence" value="ECO:0007669"/>
    <property type="project" value="TreeGrafter"/>
</dbReference>
<feature type="domain" description="Ribosomal RNA-processing protein 14 N-terminal" evidence="6">
    <location>
        <begin position="48"/>
        <end position="106"/>
    </location>
</feature>
<dbReference type="GO" id="GO:0042273">
    <property type="term" value="P:ribosomal large subunit biogenesis"/>
    <property type="evidence" value="ECO:0007669"/>
    <property type="project" value="TreeGrafter"/>
</dbReference>
<feature type="compositionally biased region" description="Basic residues" evidence="4">
    <location>
        <begin position="356"/>
        <end position="372"/>
    </location>
</feature>
<protein>
    <recommendedName>
        <fullName evidence="9">Surfeit locus protein 6</fullName>
    </recommendedName>
</protein>
<dbReference type="InterPro" id="IPR029188">
    <property type="entry name" value="Rrp14_N"/>
</dbReference>
<feature type="compositionally biased region" description="Basic and acidic residues" evidence="4">
    <location>
        <begin position="376"/>
        <end position="386"/>
    </location>
</feature>
<feature type="compositionally biased region" description="Polar residues" evidence="4">
    <location>
        <begin position="177"/>
        <end position="186"/>
    </location>
</feature>
<feature type="compositionally biased region" description="Basic and acidic residues" evidence="4">
    <location>
        <begin position="90"/>
        <end position="105"/>
    </location>
</feature>
<feature type="compositionally biased region" description="Basic and acidic residues" evidence="4">
    <location>
        <begin position="325"/>
        <end position="355"/>
    </location>
</feature>
<feature type="compositionally biased region" description="Basic and acidic residues" evidence="4">
    <location>
        <begin position="189"/>
        <end position="220"/>
    </location>
</feature>
<dbReference type="Pfam" id="PF15459">
    <property type="entry name" value="RRP14"/>
    <property type="match status" value="1"/>
</dbReference>
<name>A0A8J5HAH6_ZINOF</name>
<dbReference type="GO" id="GO:0003677">
    <property type="term" value="F:DNA binding"/>
    <property type="evidence" value="ECO:0007669"/>
    <property type="project" value="TreeGrafter"/>
</dbReference>
<organism evidence="7 8">
    <name type="scientific">Zingiber officinale</name>
    <name type="common">Ginger</name>
    <name type="synonym">Amomum zingiber</name>
    <dbReference type="NCBI Taxonomy" id="94328"/>
    <lineage>
        <taxon>Eukaryota</taxon>
        <taxon>Viridiplantae</taxon>
        <taxon>Streptophyta</taxon>
        <taxon>Embryophyta</taxon>
        <taxon>Tracheophyta</taxon>
        <taxon>Spermatophyta</taxon>
        <taxon>Magnoliopsida</taxon>
        <taxon>Liliopsida</taxon>
        <taxon>Zingiberales</taxon>
        <taxon>Zingiberaceae</taxon>
        <taxon>Zingiber</taxon>
    </lineage>
</organism>
<comment type="subcellular location">
    <subcellularLocation>
        <location evidence="1">Nucleus</location>
    </subcellularLocation>
</comment>
<gene>
    <name evidence="7" type="ORF">ZIOFF_022974</name>
</gene>